<accession>A0A915E198</accession>
<evidence type="ECO:0000313" key="2">
    <source>
        <dbReference type="Proteomes" id="UP000887574"/>
    </source>
</evidence>
<evidence type="ECO:0000313" key="3">
    <source>
        <dbReference type="WBParaSite" id="jg254"/>
    </source>
</evidence>
<organism evidence="2 3">
    <name type="scientific">Ditylenchus dipsaci</name>
    <dbReference type="NCBI Taxonomy" id="166011"/>
    <lineage>
        <taxon>Eukaryota</taxon>
        <taxon>Metazoa</taxon>
        <taxon>Ecdysozoa</taxon>
        <taxon>Nematoda</taxon>
        <taxon>Chromadorea</taxon>
        <taxon>Rhabditida</taxon>
        <taxon>Tylenchina</taxon>
        <taxon>Tylenchomorpha</taxon>
        <taxon>Sphaerularioidea</taxon>
        <taxon>Anguinidae</taxon>
        <taxon>Anguininae</taxon>
        <taxon>Ditylenchus</taxon>
    </lineage>
</organism>
<dbReference type="WBParaSite" id="jg254">
    <property type="protein sequence ID" value="jg254"/>
    <property type="gene ID" value="jg254"/>
</dbReference>
<dbReference type="Pfam" id="PF09820">
    <property type="entry name" value="AAA-ATPase_like"/>
    <property type="match status" value="1"/>
</dbReference>
<protein>
    <submittedName>
        <fullName evidence="3">AAA-ATPase-like domain-containing protein</fullName>
    </submittedName>
</protein>
<dbReference type="AlphaFoldDB" id="A0A915E198"/>
<evidence type="ECO:0000259" key="1">
    <source>
        <dbReference type="Pfam" id="PF09820"/>
    </source>
</evidence>
<proteinExistence type="predicted"/>
<dbReference type="PANTHER" id="PTHR34825">
    <property type="entry name" value="CONSERVED PROTEIN, WITH A WEAK D-GALACTARATE DEHYDRATASE/ALTRONATE HYDROLASE DOMAIN"/>
    <property type="match status" value="1"/>
</dbReference>
<sequence>MTWNAGKSFVKMEDLAYGSHKEKMDLAEDALAKTDRLLSSKFFSVYKDYHLILDKEVEQYKHCLRAAERVKLKSLMKNPNRPFNRKHMAKQSSASMKKDAIYTSQTLFELNSENFENLVEGGQVIADKTMFLSEFFKAGNKKIIVTMPRGFGKTTLLTMTKAFFGIPVDSRGIPFKDVKQSPAYKLFTSKHRTKIFTENASFFSEHFGQYPVVYITLQNVVGPSNKILCQFKNALQQTYMDFQYVYDELKLRIKKDEATSQEARDCAFMKQVGLCSSSLRLDSTRSFVLVDEYDTLAMASARRETSKSVVKVVQHALSSFLCISKRQQQNDDKARHEDVRDFFNQFLDHTFKGNPNISHAIIAGIIPVVSDSLSGLSYDNCNMYRNQFAPFFGFTEAEIVDFARILEDKQVELTAGWRNSLKNYYNGYVCHKDYGTNGIKLYNPRNVSCFINKCATNEDLPRPQPFWNNDSAGVRKLKNFFQHEKLAGVIDKLVAQETIPYHLTHHIDFTVEDYEEVLKMQDQGDSIQIPDKGVQLFLNYLYHTGYLTVLSSYLGEYYIRVYGFSDKLANAVTIELRNMTTAKHPEEFLESLCTAFQTLMMANKVKRFTESYPYGVFNYLASRMMGIDNRFHEIEERMNNGAILRPDLTYAIGDTIMTIKKKFGLNGTATIARDEALNYRKVHEQRDRQDGRVTQRFISLGVHIAKNKKVTMEIFVENGTTPHLSPRSQKHLRSLPRIKHTVI</sequence>
<feature type="domain" description="AAA-ATPase-like" evidence="1">
    <location>
        <begin position="113"/>
        <end position="329"/>
    </location>
</feature>
<dbReference type="Proteomes" id="UP000887574">
    <property type="component" value="Unplaced"/>
</dbReference>
<dbReference type="InterPro" id="IPR018631">
    <property type="entry name" value="AAA-ATPase-like_dom"/>
</dbReference>
<name>A0A915E198_9BILA</name>
<reference evidence="3" key="1">
    <citation type="submission" date="2022-11" db="UniProtKB">
        <authorList>
            <consortium name="WormBaseParasite"/>
        </authorList>
    </citation>
    <scope>IDENTIFICATION</scope>
</reference>
<dbReference type="PANTHER" id="PTHR34825:SF1">
    <property type="entry name" value="AAA-ATPASE-LIKE DOMAIN-CONTAINING PROTEIN"/>
    <property type="match status" value="1"/>
</dbReference>
<keyword evidence="2" id="KW-1185">Reference proteome</keyword>